<keyword evidence="2" id="KW-1185">Reference proteome</keyword>
<gene>
    <name evidence="1" type="ORF">B0T20DRAFT_393091</name>
</gene>
<comment type="caution">
    <text evidence="1">The sequence shown here is derived from an EMBL/GenBank/DDBJ whole genome shotgun (WGS) entry which is preliminary data.</text>
</comment>
<organism evidence="1 2">
    <name type="scientific">Sordaria brevicollis</name>
    <dbReference type="NCBI Taxonomy" id="83679"/>
    <lineage>
        <taxon>Eukaryota</taxon>
        <taxon>Fungi</taxon>
        <taxon>Dikarya</taxon>
        <taxon>Ascomycota</taxon>
        <taxon>Pezizomycotina</taxon>
        <taxon>Sordariomycetes</taxon>
        <taxon>Sordariomycetidae</taxon>
        <taxon>Sordariales</taxon>
        <taxon>Sordariaceae</taxon>
        <taxon>Sordaria</taxon>
    </lineage>
</organism>
<name>A0AAE0PEV6_SORBR</name>
<evidence type="ECO:0000313" key="2">
    <source>
        <dbReference type="Proteomes" id="UP001281003"/>
    </source>
</evidence>
<proteinExistence type="predicted"/>
<protein>
    <submittedName>
        <fullName evidence="1">Uncharacterized protein</fullName>
    </submittedName>
</protein>
<dbReference type="AlphaFoldDB" id="A0AAE0PEV6"/>
<evidence type="ECO:0000313" key="1">
    <source>
        <dbReference type="EMBL" id="KAK3398716.1"/>
    </source>
</evidence>
<dbReference type="Proteomes" id="UP001281003">
    <property type="component" value="Unassembled WGS sequence"/>
</dbReference>
<reference evidence="1" key="1">
    <citation type="journal article" date="2023" name="Mol. Phylogenet. Evol.">
        <title>Genome-scale phylogeny and comparative genomics of the fungal order Sordariales.</title>
        <authorList>
            <person name="Hensen N."/>
            <person name="Bonometti L."/>
            <person name="Westerberg I."/>
            <person name="Brannstrom I.O."/>
            <person name="Guillou S."/>
            <person name="Cros-Aarteil S."/>
            <person name="Calhoun S."/>
            <person name="Haridas S."/>
            <person name="Kuo A."/>
            <person name="Mondo S."/>
            <person name="Pangilinan J."/>
            <person name="Riley R."/>
            <person name="LaButti K."/>
            <person name="Andreopoulos B."/>
            <person name="Lipzen A."/>
            <person name="Chen C."/>
            <person name="Yan M."/>
            <person name="Daum C."/>
            <person name="Ng V."/>
            <person name="Clum A."/>
            <person name="Steindorff A."/>
            <person name="Ohm R.A."/>
            <person name="Martin F."/>
            <person name="Silar P."/>
            <person name="Natvig D.O."/>
            <person name="Lalanne C."/>
            <person name="Gautier V."/>
            <person name="Ament-Velasquez S.L."/>
            <person name="Kruys A."/>
            <person name="Hutchinson M.I."/>
            <person name="Powell A.J."/>
            <person name="Barry K."/>
            <person name="Miller A.N."/>
            <person name="Grigoriev I.V."/>
            <person name="Debuchy R."/>
            <person name="Gladieux P."/>
            <person name="Hiltunen Thoren M."/>
            <person name="Johannesson H."/>
        </authorList>
    </citation>
    <scope>NUCLEOTIDE SEQUENCE</scope>
    <source>
        <strain evidence="1">FGSC 1904</strain>
    </source>
</reference>
<sequence length="269" mass="30677">MNNFSSGLTTKGPFIRGKFIKKKSQVEPFSTLTNFLWRLKQPNNIPQVEISKAAWDAYTFHVKCTYPLRPVEDILSTTYRTQSSLSKKTSLWLKRRQLASKIDKRMLKDALSQTIVLPRNNNHVRKIIVNLSNSRLEEAWEAARELYVSYVCQSYPQVIETRVPEFDERLGPFLDRLKEEFGFYTEGPPHFDGKIAKWVVAKTIFESGEVESSDSSDSESNNDNQRLVGQDVVLIDCPEDAPAEALLEAASLFICSVQRMSMAIGPYVN</sequence>
<reference evidence="1" key="2">
    <citation type="submission" date="2023-07" db="EMBL/GenBank/DDBJ databases">
        <authorList>
            <consortium name="Lawrence Berkeley National Laboratory"/>
            <person name="Haridas S."/>
            <person name="Hensen N."/>
            <person name="Bonometti L."/>
            <person name="Westerberg I."/>
            <person name="Brannstrom I.O."/>
            <person name="Guillou S."/>
            <person name="Cros-Aarteil S."/>
            <person name="Calhoun S."/>
            <person name="Kuo A."/>
            <person name="Mondo S."/>
            <person name="Pangilinan J."/>
            <person name="Riley R."/>
            <person name="LaButti K."/>
            <person name="Andreopoulos B."/>
            <person name="Lipzen A."/>
            <person name="Chen C."/>
            <person name="Yanf M."/>
            <person name="Daum C."/>
            <person name="Ng V."/>
            <person name="Clum A."/>
            <person name="Steindorff A."/>
            <person name="Ohm R."/>
            <person name="Martin F."/>
            <person name="Silar P."/>
            <person name="Natvig D."/>
            <person name="Lalanne C."/>
            <person name="Gautier V."/>
            <person name="Ament-velasquez S.L."/>
            <person name="Kruys A."/>
            <person name="Hutchinson M.I."/>
            <person name="Powell A.J."/>
            <person name="Barry K."/>
            <person name="Miller A.N."/>
            <person name="Grigoriev I.V."/>
            <person name="Debuchy R."/>
            <person name="Gladieux P."/>
            <person name="Thoren M.H."/>
            <person name="Johannesson H."/>
        </authorList>
    </citation>
    <scope>NUCLEOTIDE SEQUENCE</scope>
    <source>
        <strain evidence="1">FGSC 1904</strain>
    </source>
</reference>
<accession>A0AAE0PEV6</accession>
<dbReference type="EMBL" id="JAUTDP010000006">
    <property type="protein sequence ID" value="KAK3398716.1"/>
    <property type="molecule type" value="Genomic_DNA"/>
</dbReference>